<feature type="chain" id="PRO_5040418307" description="Chitin-binding type-2 domain-containing protein" evidence="1">
    <location>
        <begin position="17"/>
        <end position="219"/>
    </location>
</feature>
<evidence type="ECO:0000259" key="2">
    <source>
        <dbReference type="PROSITE" id="PS50940"/>
    </source>
</evidence>
<dbReference type="SUPFAM" id="SSF57625">
    <property type="entry name" value="Invertebrate chitin-binding proteins"/>
    <property type="match status" value="3"/>
</dbReference>
<evidence type="ECO:0000313" key="4">
    <source>
        <dbReference type="Proteomes" id="UP001152747"/>
    </source>
</evidence>
<evidence type="ECO:0000256" key="1">
    <source>
        <dbReference type="SAM" id="SignalP"/>
    </source>
</evidence>
<dbReference type="InterPro" id="IPR002557">
    <property type="entry name" value="Chitin-bd_dom"/>
</dbReference>
<dbReference type="PROSITE" id="PS50940">
    <property type="entry name" value="CHIT_BIND_II"/>
    <property type="match status" value="1"/>
</dbReference>
<dbReference type="Pfam" id="PF01607">
    <property type="entry name" value="CBM_14"/>
    <property type="match status" value="1"/>
</dbReference>
<gene>
    <name evidence="3" type="ORF">CAMP_LOCUS363</name>
</gene>
<comment type="caution">
    <text evidence="3">The sequence shown here is derived from an EMBL/GenBank/DDBJ whole genome shotgun (WGS) entry which is preliminary data.</text>
</comment>
<name>A0A9P1I2V8_9PELO</name>
<reference evidence="3" key="1">
    <citation type="submission" date="2022-11" db="EMBL/GenBank/DDBJ databases">
        <authorList>
            <person name="Kikuchi T."/>
        </authorList>
    </citation>
    <scope>NUCLEOTIDE SEQUENCE</scope>
    <source>
        <strain evidence="3">PS1010</strain>
    </source>
</reference>
<dbReference type="GO" id="GO:0005576">
    <property type="term" value="C:extracellular region"/>
    <property type="evidence" value="ECO:0007669"/>
    <property type="project" value="InterPro"/>
</dbReference>
<dbReference type="InterPro" id="IPR036508">
    <property type="entry name" value="Chitin-bd_dom_sf"/>
</dbReference>
<accession>A0A9P1I2V8</accession>
<dbReference type="OrthoDB" id="6020543at2759"/>
<dbReference type="Proteomes" id="UP001152747">
    <property type="component" value="Unassembled WGS sequence"/>
</dbReference>
<feature type="signal peptide" evidence="1">
    <location>
        <begin position="1"/>
        <end position="16"/>
    </location>
</feature>
<dbReference type="Gene3D" id="2.170.140.10">
    <property type="entry name" value="Chitin binding domain"/>
    <property type="match status" value="1"/>
</dbReference>
<dbReference type="EMBL" id="CANHGI010000001">
    <property type="protein sequence ID" value="CAI5437726.1"/>
    <property type="molecule type" value="Genomic_DNA"/>
</dbReference>
<protein>
    <recommendedName>
        <fullName evidence="2">Chitin-binding type-2 domain-containing protein</fullName>
    </recommendedName>
</protein>
<dbReference type="GO" id="GO:0008061">
    <property type="term" value="F:chitin binding"/>
    <property type="evidence" value="ECO:0007669"/>
    <property type="project" value="InterPro"/>
</dbReference>
<dbReference type="PROSITE" id="PS51257">
    <property type="entry name" value="PROKAR_LIPOPROTEIN"/>
    <property type="match status" value="1"/>
</dbReference>
<keyword evidence="4" id="KW-1185">Reference proteome</keyword>
<dbReference type="AlphaFoldDB" id="A0A9P1I2V8"/>
<organism evidence="3 4">
    <name type="scientific">Caenorhabditis angaria</name>
    <dbReference type="NCBI Taxonomy" id="860376"/>
    <lineage>
        <taxon>Eukaryota</taxon>
        <taxon>Metazoa</taxon>
        <taxon>Ecdysozoa</taxon>
        <taxon>Nematoda</taxon>
        <taxon>Chromadorea</taxon>
        <taxon>Rhabditida</taxon>
        <taxon>Rhabditina</taxon>
        <taxon>Rhabditomorpha</taxon>
        <taxon>Rhabditoidea</taxon>
        <taxon>Rhabditidae</taxon>
        <taxon>Peloderinae</taxon>
        <taxon>Caenorhabditis</taxon>
    </lineage>
</organism>
<feature type="domain" description="Chitin-binding type-2" evidence="2">
    <location>
        <begin position="143"/>
        <end position="196"/>
    </location>
</feature>
<sequence>MKFIILLAILVVSASCAYPPNRQQCFNGQVQIRNSNSYWECLNSQWTIVTCPSGSRLDQNILKCVPIYAPPPPPQYICIAGTTRADIFDNRKFQRCDNGVKWVEMECPVNAVYDSNSITNCKWLITTTKTSTTTTTTTASPTNGFCSAGLYKPNMNDCRTYYQCDNSHWRLRPCGGGTGWDQINLTCNHIELVCTNDFKPNYNVQSTATTQTTNNGNGF</sequence>
<dbReference type="SMART" id="SM00494">
    <property type="entry name" value="ChtBD2"/>
    <property type="match status" value="3"/>
</dbReference>
<proteinExistence type="predicted"/>
<evidence type="ECO:0000313" key="3">
    <source>
        <dbReference type="EMBL" id="CAI5437726.1"/>
    </source>
</evidence>
<keyword evidence="1" id="KW-0732">Signal</keyword>